<dbReference type="GO" id="GO:0070939">
    <property type="term" value="C:Dsl1/NZR complex"/>
    <property type="evidence" value="ECO:0007669"/>
    <property type="project" value="InterPro"/>
</dbReference>
<proteinExistence type="predicted"/>
<name>A0A4P9VZI1_9FUNG</name>
<dbReference type="GO" id="GO:0006890">
    <property type="term" value="P:retrograde vesicle-mediated transport, Golgi to endoplasmic reticulum"/>
    <property type="evidence" value="ECO:0007669"/>
    <property type="project" value="InterPro"/>
</dbReference>
<dbReference type="PROSITE" id="PS51386">
    <property type="entry name" value="RINT1_TIP20"/>
    <property type="match status" value="1"/>
</dbReference>
<organism evidence="1 2">
    <name type="scientific">Blyttiomyces helicus</name>
    <dbReference type="NCBI Taxonomy" id="388810"/>
    <lineage>
        <taxon>Eukaryota</taxon>
        <taxon>Fungi</taxon>
        <taxon>Fungi incertae sedis</taxon>
        <taxon>Chytridiomycota</taxon>
        <taxon>Chytridiomycota incertae sedis</taxon>
        <taxon>Chytridiomycetes</taxon>
        <taxon>Chytridiomycetes incertae sedis</taxon>
        <taxon>Blyttiomyces</taxon>
    </lineage>
</organism>
<protein>
    <submittedName>
        <fullName evidence="1">RINT-1/TIP-20</fullName>
    </submittedName>
</protein>
<dbReference type="InterPro" id="IPR007528">
    <property type="entry name" value="RINT1_Tip20"/>
</dbReference>
<dbReference type="OrthoDB" id="407410at2759"/>
<dbReference type="GO" id="GO:0060628">
    <property type="term" value="P:regulation of ER to Golgi vesicle-mediated transport"/>
    <property type="evidence" value="ECO:0007669"/>
    <property type="project" value="TreeGrafter"/>
</dbReference>
<dbReference type="Gene3D" id="1.20.58.670">
    <property type="entry name" value="Dsl1p vesicle tethering complex, Tip20p subunit, domain D"/>
    <property type="match status" value="1"/>
</dbReference>
<evidence type="ECO:0000313" key="2">
    <source>
        <dbReference type="Proteomes" id="UP000269721"/>
    </source>
</evidence>
<dbReference type="EMBL" id="ML000141">
    <property type="protein sequence ID" value="RKO84405.1"/>
    <property type="molecule type" value="Genomic_DNA"/>
</dbReference>
<dbReference type="AlphaFoldDB" id="A0A4P9VZI1"/>
<reference evidence="2" key="1">
    <citation type="journal article" date="2018" name="Nat. Microbiol.">
        <title>Leveraging single-cell genomics to expand the fungal tree of life.</title>
        <authorList>
            <person name="Ahrendt S.R."/>
            <person name="Quandt C.A."/>
            <person name="Ciobanu D."/>
            <person name="Clum A."/>
            <person name="Salamov A."/>
            <person name="Andreopoulos B."/>
            <person name="Cheng J.F."/>
            <person name="Woyke T."/>
            <person name="Pelin A."/>
            <person name="Henrissat B."/>
            <person name="Reynolds N.K."/>
            <person name="Benny G.L."/>
            <person name="Smith M.E."/>
            <person name="James T.Y."/>
            <person name="Grigoriev I.V."/>
        </authorList>
    </citation>
    <scope>NUCLEOTIDE SEQUENCE [LARGE SCALE GENOMIC DNA]</scope>
</reference>
<accession>A0A4P9VZI1</accession>
<dbReference type="Proteomes" id="UP000269721">
    <property type="component" value="Unassembled WGS sequence"/>
</dbReference>
<dbReference type="GO" id="GO:0006888">
    <property type="term" value="P:endoplasmic reticulum to Golgi vesicle-mediated transport"/>
    <property type="evidence" value="ECO:0007669"/>
    <property type="project" value="InterPro"/>
</dbReference>
<feature type="non-terminal residue" evidence="1">
    <location>
        <position position="1"/>
    </location>
</feature>
<keyword evidence="2" id="KW-1185">Reference proteome</keyword>
<dbReference type="Pfam" id="PF04437">
    <property type="entry name" value="RINT1_TIP1"/>
    <property type="match status" value="1"/>
</dbReference>
<dbReference type="InterPro" id="IPR042044">
    <property type="entry name" value="EXOC6PINT-1/Sec15/Tip20_C_dom2"/>
</dbReference>
<dbReference type="PANTHER" id="PTHR13520:SF0">
    <property type="entry name" value="RAD50-INTERACTING PROTEIN 1"/>
    <property type="match status" value="1"/>
</dbReference>
<evidence type="ECO:0000313" key="1">
    <source>
        <dbReference type="EMBL" id="RKO84405.1"/>
    </source>
</evidence>
<gene>
    <name evidence="1" type="ORF">BDK51DRAFT_30949</name>
</gene>
<sequence length="160" mass="17570">RNWSKNIGNYTGLEISPEICEALEALSHLLPPIFGNLPPRLSTPLLRDLAATLDAHILTRVVLRGSFSEEGARQFAVDVRDGIWRGVFGRWGRKPEGLFRRLKDAMTLLTLPAADAPNTVGSLLEQLSVDDADTAVVALAEVGVHRLSPKEAVEVLQRRL</sequence>
<dbReference type="PANTHER" id="PTHR13520">
    <property type="entry name" value="RAD50-INTERACTING PROTEIN 1 RINT-1"/>
    <property type="match status" value="1"/>
</dbReference>